<evidence type="ECO:0000256" key="1">
    <source>
        <dbReference type="ARBA" id="ARBA00007447"/>
    </source>
</evidence>
<dbReference type="AlphaFoldDB" id="A0A1B7N571"/>
<keyword evidence="4" id="KW-0645">Protease</keyword>
<dbReference type="PROSITE" id="PS51767">
    <property type="entry name" value="PEPTIDASE_A1"/>
    <property type="match status" value="1"/>
</dbReference>
<dbReference type="InterPro" id="IPR034164">
    <property type="entry name" value="Pepsin-like_dom"/>
</dbReference>
<dbReference type="InParanoid" id="A0A1B7N571"/>
<keyword evidence="2" id="KW-0732">Signal</keyword>
<dbReference type="Pfam" id="PF00026">
    <property type="entry name" value="Asp"/>
    <property type="match status" value="1"/>
</dbReference>
<keyword evidence="5" id="KW-1185">Reference proteome</keyword>
<dbReference type="InterPro" id="IPR033121">
    <property type="entry name" value="PEPTIDASE_A1"/>
</dbReference>
<feature type="signal peptide" evidence="2">
    <location>
        <begin position="1"/>
        <end position="22"/>
    </location>
</feature>
<dbReference type="OrthoDB" id="2747330at2759"/>
<feature type="chain" id="PRO_5008597818" evidence="2">
    <location>
        <begin position="23"/>
        <end position="455"/>
    </location>
</feature>
<organism evidence="4 5">
    <name type="scientific">Rhizopogon vinicolor AM-OR11-026</name>
    <dbReference type="NCBI Taxonomy" id="1314800"/>
    <lineage>
        <taxon>Eukaryota</taxon>
        <taxon>Fungi</taxon>
        <taxon>Dikarya</taxon>
        <taxon>Basidiomycota</taxon>
        <taxon>Agaricomycotina</taxon>
        <taxon>Agaricomycetes</taxon>
        <taxon>Agaricomycetidae</taxon>
        <taxon>Boletales</taxon>
        <taxon>Suillineae</taxon>
        <taxon>Rhizopogonaceae</taxon>
        <taxon>Rhizopogon</taxon>
    </lineage>
</organism>
<dbReference type="PANTHER" id="PTHR47966">
    <property type="entry name" value="BETA-SITE APP-CLEAVING ENZYME, ISOFORM A-RELATED"/>
    <property type="match status" value="1"/>
</dbReference>
<dbReference type="STRING" id="1314800.A0A1B7N571"/>
<evidence type="ECO:0000313" key="4">
    <source>
        <dbReference type="EMBL" id="OAX40006.1"/>
    </source>
</evidence>
<dbReference type="Gene3D" id="2.40.70.10">
    <property type="entry name" value="Acid Proteases"/>
    <property type="match status" value="2"/>
</dbReference>
<dbReference type="PANTHER" id="PTHR47966:SF51">
    <property type="entry name" value="BETA-SITE APP-CLEAVING ENZYME, ISOFORM A-RELATED"/>
    <property type="match status" value="1"/>
</dbReference>
<evidence type="ECO:0000259" key="3">
    <source>
        <dbReference type="PROSITE" id="PS51767"/>
    </source>
</evidence>
<keyword evidence="4" id="KW-0378">Hydrolase</keyword>
<dbReference type="EMBL" id="KV448227">
    <property type="protein sequence ID" value="OAX40006.1"/>
    <property type="molecule type" value="Genomic_DNA"/>
</dbReference>
<evidence type="ECO:0000256" key="2">
    <source>
        <dbReference type="SAM" id="SignalP"/>
    </source>
</evidence>
<protein>
    <submittedName>
        <fullName evidence="4">Acid protease</fullName>
    </submittedName>
</protein>
<name>A0A1B7N571_9AGAM</name>
<dbReference type="SUPFAM" id="SSF50630">
    <property type="entry name" value="Acid proteases"/>
    <property type="match status" value="1"/>
</dbReference>
<dbReference type="InterPro" id="IPR021109">
    <property type="entry name" value="Peptidase_aspartic_dom_sf"/>
</dbReference>
<accession>A0A1B7N571</accession>
<comment type="similarity">
    <text evidence="1">Belongs to the peptidase A1 family.</text>
</comment>
<dbReference type="Proteomes" id="UP000092154">
    <property type="component" value="Unassembled WGS sequence"/>
</dbReference>
<sequence>MLLWAFTTFVAVLLVTVSSADGQTWVSLPMNVPQNISDLVFDGPTVPTLFGTPPQVINLTLDLNTAKLAVYSSDCVLCAGNTSFDVSMSSTVKPLNYSWPYSTLAYNGNVYSDTMGFGDVLQVSDIPFGLIETGGDRGLAYLLYNGRLGLFPDPLNATAASQHFLLQMYQSGQLLNPVVGLRFDPMNPKITIGALDPNDYQGQINWVPLTTPNSTWMYKNTFVINGLKGYNGSFLPESENLPTTLDSLWTGISMPNVNTYVKSKGFAGNVHYSLNSKSGVASYVCNSTIPPYVALTATINGVDYPMDSLNNLLRPMASNIAPAGCCPIAPTNRSADFPNLNFGLPFLRSVYLAYRFPTAGCPGFYGFAFPSGPVNRTTAQISQTPTSTPTNSAQCLALIAPTSTPTMSVMTAQQMLLSTTKYKVYGGPQDMSMPLMGFENFPAIVWNSSLKNVVL</sequence>
<proteinExistence type="inferred from homology"/>
<dbReference type="InterPro" id="IPR001461">
    <property type="entry name" value="Aspartic_peptidase_A1"/>
</dbReference>
<gene>
    <name evidence="4" type="ORF">K503DRAFT_715353</name>
</gene>
<reference evidence="4 5" key="1">
    <citation type="submission" date="2016-06" db="EMBL/GenBank/DDBJ databases">
        <title>Comparative genomics of the ectomycorrhizal sister species Rhizopogon vinicolor and Rhizopogon vesiculosus (Basidiomycota: Boletales) reveals a divergence of the mating type B locus.</title>
        <authorList>
            <consortium name="DOE Joint Genome Institute"/>
            <person name="Mujic A.B."/>
            <person name="Kuo A."/>
            <person name="Tritt A."/>
            <person name="Lipzen A."/>
            <person name="Chen C."/>
            <person name="Johnson J."/>
            <person name="Sharma A."/>
            <person name="Barry K."/>
            <person name="Grigoriev I.V."/>
            <person name="Spatafora J.W."/>
        </authorList>
    </citation>
    <scope>NUCLEOTIDE SEQUENCE [LARGE SCALE GENOMIC DNA]</scope>
    <source>
        <strain evidence="4 5">AM-OR11-026</strain>
    </source>
</reference>
<dbReference type="GO" id="GO:0006508">
    <property type="term" value="P:proteolysis"/>
    <property type="evidence" value="ECO:0007669"/>
    <property type="project" value="UniProtKB-KW"/>
</dbReference>
<dbReference type="GO" id="GO:0004190">
    <property type="term" value="F:aspartic-type endopeptidase activity"/>
    <property type="evidence" value="ECO:0007669"/>
    <property type="project" value="InterPro"/>
</dbReference>
<dbReference type="CDD" id="cd05471">
    <property type="entry name" value="pepsin_like"/>
    <property type="match status" value="1"/>
</dbReference>
<evidence type="ECO:0000313" key="5">
    <source>
        <dbReference type="Proteomes" id="UP000092154"/>
    </source>
</evidence>
<feature type="domain" description="Peptidase A1" evidence="3">
    <location>
        <begin position="44"/>
        <end position="368"/>
    </location>
</feature>